<dbReference type="PANTHER" id="PTHR35526">
    <property type="entry name" value="ANTI-SIGMA-F FACTOR RSBW-RELATED"/>
    <property type="match status" value="1"/>
</dbReference>
<evidence type="ECO:0000256" key="1">
    <source>
        <dbReference type="ARBA" id="ARBA00022527"/>
    </source>
</evidence>
<proteinExistence type="predicted"/>
<dbReference type="AlphaFoldDB" id="A0A259U0Q0"/>
<dbReference type="InParanoid" id="A0A259U0Q0"/>
<dbReference type="InterPro" id="IPR003594">
    <property type="entry name" value="HATPase_dom"/>
</dbReference>
<dbReference type="Pfam" id="PF13581">
    <property type="entry name" value="HATPase_c_2"/>
    <property type="match status" value="1"/>
</dbReference>
<comment type="caution">
    <text evidence="3">The sequence shown here is derived from an EMBL/GenBank/DDBJ whole genome shotgun (WGS) entry which is preliminary data.</text>
</comment>
<dbReference type="Gene3D" id="3.30.565.10">
    <property type="entry name" value="Histidine kinase-like ATPase, C-terminal domain"/>
    <property type="match status" value="1"/>
</dbReference>
<dbReference type="SUPFAM" id="SSF55874">
    <property type="entry name" value="ATPase domain of HSP90 chaperone/DNA topoisomerase II/histidine kinase"/>
    <property type="match status" value="1"/>
</dbReference>
<dbReference type="EMBL" id="MQWB01000001">
    <property type="protein sequence ID" value="OZC03579.1"/>
    <property type="molecule type" value="Genomic_DNA"/>
</dbReference>
<keyword evidence="1" id="KW-0418">Kinase</keyword>
<dbReference type="InterPro" id="IPR036890">
    <property type="entry name" value="HATPase_C_sf"/>
</dbReference>
<dbReference type="InterPro" id="IPR050267">
    <property type="entry name" value="Anti-sigma-factor_SerPK"/>
</dbReference>
<dbReference type="RefSeq" id="WP_094549097.1">
    <property type="nucleotide sequence ID" value="NZ_MQWB01000001.1"/>
</dbReference>
<evidence type="ECO:0000259" key="2">
    <source>
        <dbReference type="Pfam" id="PF13581"/>
    </source>
</evidence>
<organism evidence="3 4">
    <name type="scientific">Rubricoccus marinus</name>
    <dbReference type="NCBI Taxonomy" id="716817"/>
    <lineage>
        <taxon>Bacteria</taxon>
        <taxon>Pseudomonadati</taxon>
        <taxon>Rhodothermota</taxon>
        <taxon>Rhodothermia</taxon>
        <taxon>Rhodothermales</taxon>
        <taxon>Rubricoccaceae</taxon>
        <taxon>Rubricoccus</taxon>
    </lineage>
</organism>
<reference evidence="3 4" key="1">
    <citation type="submission" date="2016-11" db="EMBL/GenBank/DDBJ databases">
        <title>Study of marine rhodopsin-containing bacteria.</title>
        <authorList>
            <person name="Yoshizawa S."/>
            <person name="Kumagai Y."/>
            <person name="Kogure K."/>
        </authorList>
    </citation>
    <scope>NUCLEOTIDE SEQUENCE [LARGE SCALE GENOMIC DNA]</scope>
    <source>
        <strain evidence="3 4">SG-29</strain>
    </source>
</reference>
<keyword evidence="4" id="KW-1185">Reference proteome</keyword>
<accession>A0A259U0Q0</accession>
<keyword evidence="1" id="KW-0723">Serine/threonine-protein kinase</keyword>
<keyword evidence="1" id="KW-0808">Transferase</keyword>
<feature type="domain" description="Histidine kinase/HSP90-like ATPase" evidence="2">
    <location>
        <begin position="13"/>
        <end position="134"/>
    </location>
</feature>
<dbReference type="Proteomes" id="UP000216446">
    <property type="component" value="Unassembled WGS sequence"/>
</dbReference>
<dbReference type="CDD" id="cd16936">
    <property type="entry name" value="HATPase_RsbW-like"/>
    <property type="match status" value="1"/>
</dbReference>
<sequence length="137" mass="15460">MPRRAHTLRIPGQTSELERVRRHVEDWAGEAGLSPKETRQLRTAVDEAVANAIEHGLDDQRDHITIRSASDASGLAVTVRHRGDRFDPTLPPVPLAEAREARAVHGYGLHLLKTLVDSLSYRFVRGANEVRLYKRKR</sequence>
<name>A0A259U0Q0_9BACT</name>
<dbReference type="OrthoDB" id="5243175at2"/>
<protein>
    <recommendedName>
        <fullName evidence="2">Histidine kinase/HSP90-like ATPase domain-containing protein</fullName>
    </recommendedName>
</protein>
<dbReference type="GO" id="GO:0004674">
    <property type="term" value="F:protein serine/threonine kinase activity"/>
    <property type="evidence" value="ECO:0007669"/>
    <property type="project" value="UniProtKB-KW"/>
</dbReference>
<gene>
    <name evidence="3" type="ORF">BSZ36_11660</name>
</gene>
<evidence type="ECO:0000313" key="4">
    <source>
        <dbReference type="Proteomes" id="UP000216446"/>
    </source>
</evidence>
<evidence type="ECO:0000313" key="3">
    <source>
        <dbReference type="EMBL" id="OZC03579.1"/>
    </source>
</evidence>